<accession>I3RBH3</accession>
<dbReference type="AlphaFoldDB" id="I3RBH3"/>
<dbReference type="GeneID" id="71760049"/>
<organism evidence="1 2">
    <name type="scientific">Haloferax mediterranei (strain ATCC 33500 / DSM 1411 / JCM 8866 / NBRC 14739 / NCIMB 2177 / R-4)</name>
    <name type="common">Halobacterium mediterranei</name>
    <dbReference type="NCBI Taxonomy" id="523841"/>
    <lineage>
        <taxon>Archaea</taxon>
        <taxon>Methanobacteriati</taxon>
        <taxon>Methanobacteriota</taxon>
        <taxon>Stenosarchaea group</taxon>
        <taxon>Halobacteria</taxon>
        <taxon>Halobacteriales</taxon>
        <taxon>Haloferacaceae</taxon>
        <taxon>Haloferax</taxon>
    </lineage>
</organism>
<dbReference type="Proteomes" id="UP000006469">
    <property type="component" value="Plasmid pHM500"/>
</dbReference>
<evidence type="ECO:0000313" key="1">
    <source>
        <dbReference type="EMBL" id="AFK21583.1"/>
    </source>
</evidence>
<dbReference type="HOGENOM" id="CLU_3075235_0_0_2"/>
<proteinExistence type="predicted"/>
<gene>
    <name evidence="1" type="ordered locus">HFX_6467</name>
</gene>
<evidence type="ECO:0000313" key="2">
    <source>
        <dbReference type="Proteomes" id="UP000006469"/>
    </source>
</evidence>
<geneLocation type="plasmid" evidence="1 2">
    <name>pHM500</name>
</geneLocation>
<dbReference type="RefSeq" id="WP_014732859.1">
    <property type="nucleotide sequence ID" value="NC_017944.1"/>
</dbReference>
<sequence>MASNEQLSQFTDELAAAGIPSRVQSLTQSRDSNELLTDRQQEFITEAVKRGL</sequence>
<dbReference type="KEGG" id="hme:HFX_6467"/>
<dbReference type="EMBL" id="CP001871">
    <property type="protein sequence ID" value="AFK21583.1"/>
    <property type="molecule type" value="Genomic_DNA"/>
</dbReference>
<name>I3RBH3_HALMT</name>
<protein>
    <submittedName>
        <fullName evidence="1">Uncharacterized protein</fullName>
    </submittedName>
</protein>
<reference evidence="1 2" key="1">
    <citation type="journal article" date="2012" name="J. Bacteriol.">
        <title>Complete genome sequence of the metabolically versatile halophilic archaeon Haloferax mediterranei, a poly(3-hydroxybutyrate-co-3-hydroxyvalerate) producer.</title>
        <authorList>
            <person name="Han J."/>
            <person name="Zhang F."/>
            <person name="Hou J."/>
            <person name="Liu X."/>
            <person name="Li M."/>
            <person name="Liu H."/>
            <person name="Cai L."/>
            <person name="Zhang B."/>
            <person name="Chen Y."/>
            <person name="Zhou J."/>
            <person name="Hu S."/>
            <person name="Xiang H."/>
        </authorList>
    </citation>
    <scope>NUCLEOTIDE SEQUENCE [LARGE SCALE GENOMIC DNA]</scope>
    <source>
        <strain evidence="2">ATCC 33500 / DSM 1411 / JCM 8866 / NBRC 14739 / NCIMB 2177 / R-4</strain>
        <plasmid evidence="2">pHM500</plasmid>
    </source>
</reference>
<keyword evidence="1" id="KW-0614">Plasmid</keyword>